<comment type="caution">
    <text evidence="1">The sequence shown here is derived from an EMBL/GenBank/DDBJ whole genome shotgun (WGS) entry which is preliminary data.</text>
</comment>
<dbReference type="AlphaFoldDB" id="A0A243W5G2"/>
<reference evidence="1 2" key="1">
    <citation type="submission" date="2017-01" db="EMBL/GenBank/DDBJ databases">
        <title>A new Hymenobacter.</title>
        <authorList>
            <person name="Liang Y."/>
            <person name="Feng F."/>
        </authorList>
    </citation>
    <scope>NUCLEOTIDE SEQUENCE [LARGE SCALE GENOMIC DNA]</scope>
    <source>
        <strain evidence="1">MIMBbqt21</strain>
    </source>
</reference>
<keyword evidence="2" id="KW-1185">Reference proteome</keyword>
<sequence>MDISKLSDLGGLDGADNTPGLLGYVLFAPETWFETIAKAPKYSAAAAPGTSAIIAASHTFKPGLGFLRIYITLDSNQLKADMVGERDGRGLKFNFEGFHPGSKPESMEFLNIVKNIGGIMLVPDADGTLIQVGAEGLPCELAPSWDSAKLSSGRRGFTVKGDCYAVGIKIYTGAVVEKSKIGAPAPVVTTPEPAGDGS</sequence>
<organism evidence="1 2">
    <name type="scientific">Hymenobacter crusticola</name>
    <dbReference type="NCBI Taxonomy" id="1770526"/>
    <lineage>
        <taxon>Bacteria</taxon>
        <taxon>Pseudomonadati</taxon>
        <taxon>Bacteroidota</taxon>
        <taxon>Cytophagia</taxon>
        <taxon>Cytophagales</taxon>
        <taxon>Hymenobacteraceae</taxon>
        <taxon>Hymenobacter</taxon>
    </lineage>
</organism>
<accession>A0A243W5G2</accession>
<proteinExistence type="predicted"/>
<evidence type="ECO:0000313" key="1">
    <source>
        <dbReference type="EMBL" id="OUJ68659.1"/>
    </source>
</evidence>
<evidence type="ECO:0000313" key="2">
    <source>
        <dbReference type="Proteomes" id="UP000194873"/>
    </source>
</evidence>
<protein>
    <submittedName>
        <fullName evidence="1">Uncharacterized protein</fullName>
    </submittedName>
</protein>
<dbReference type="Proteomes" id="UP000194873">
    <property type="component" value="Unassembled WGS sequence"/>
</dbReference>
<dbReference type="EMBL" id="MTSE01000046">
    <property type="protein sequence ID" value="OUJ68659.1"/>
    <property type="molecule type" value="Genomic_DNA"/>
</dbReference>
<name>A0A243W5G2_9BACT</name>
<gene>
    <name evidence="1" type="ORF">BXP70_27615</name>
</gene>
<dbReference type="RefSeq" id="WP_086597341.1">
    <property type="nucleotide sequence ID" value="NZ_MTSE01000046.1"/>
</dbReference>
<dbReference type="OrthoDB" id="879048at2"/>